<evidence type="ECO:0000313" key="3">
    <source>
        <dbReference type="Proteomes" id="UP001057580"/>
    </source>
</evidence>
<keyword evidence="3" id="KW-1185">Reference proteome</keyword>
<evidence type="ECO:0000256" key="1">
    <source>
        <dbReference type="SAM" id="Phobius"/>
    </source>
</evidence>
<evidence type="ECO:0000313" key="2">
    <source>
        <dbReference type="EMBL" id="UWM55710.1"/>
    </source>
</evidence>
<feature type="transmembrane region" description="Helical" evidence="1">
    <location>
        <begin position="161"/>
        <end position="187"/>
    </location>
</feature>
<name>A0A9E7U5S0_9EURY</name>
<organism evidence="2 3">
    <name type="scientific">Salinirubellus salinus</name>
    <dbReference type="NCBI Taxonomy" id="1364945"/>
    <lineage>
        <taxon>Archaea</taxon>
        <taxon>Methanobacteriati</taxon>
        <taxon>Methanobacteriota</taxon>
        <taxon>Stenosarchaea group</taxon>
        <taxon>Halobacteria</taxon>
        <taxon>Halobacteriales</taxon>
        <taxon>Natronomonadaceae</taxon>
        <taxon>Salinirubellus</taxon>
    </lineage>
</organism>
<dbReference type="GeneID" id="74941825"/>
<dbReference type="RefSeq" id="WP_260594821.1">
    <property type="nucleotide sequence ID" value="NZ_CP104003.1"/>
</dbReference>
<feature type="transmembrane region" description="Helical" evidence="1">
    <location>
        <begin position="199"/>
        <end position="219"/>
    </location>
</feature>
<keyword evidence="1" id="KW-0472">Membrane</keyword>
<gene>
    <name evidence="2" type="ORF">N0B31_05345</name>
</gene>
<feature type="transmembrane region" description="Helical" evidence="1">
    <location>
        <begin position="75"/>
        <end position="96"/>
    </location>
</feature>
<feature type="transmembrane region" description="Helical" evidence="1">
    <location>
        <begin position="38"/>
        <end position="63"/>
    </location>
</feature>
<reference evidence="2" key="1">
    <citation type="submission" date="2022-09" db="EMBL/GenBank/DDBJ databases">
        <title>Diverse halophilic archaea isolated from saline environments.</title>
        <authorList>
            <person name="Cui H.-L."/>
        </authorList>
    </citation>
    <scope>NUCLEOTIDE SEQUENCE</scope>
    <source>
        <strain evidence="2">ZS-35-S2</strain>
    </source>
</reference>
<feature type="transmembrane region" description="Helical" evidence="1">
    <location>
        <begin position="127"/>
        <end position="149"/>
    </location>
</feature>
<accession>A0A9E7U5S0</accession>
<dbReference type="KEGG" id="ssai:N0B31_05345"/>
<dbReference type="AlphaFoldDB" id="A0A9E7U5S0"/>
<sequence length="221" mass="21814">MDSLLVAAALLGLTHAVEPDHVAGIAALASDASRRRAALVGGCFATGHVVLVLGWVLLGSVVLSRLPATAAFDRFGGLVLGVVLLAVAALTAVAGARRLRGHGSHTHVHARLGLTATDGGRRGVREYLGLGVAGALFTLSPPLSMLALVTALLPTATLGGVLLAVLAYAVGILLAMTVVGAVAGTLFGALEGYGTRLHAGAQFLAAGVLAVIGAGALMGGV</sequence>
<keyword evidence="1" id="KW-0812">Transmembrane</keyword>
<protein>
    <recommendedName>
        <fullName evidence="4">Nickel/cobalt efflux system</fullName>
    </recommendedName>
</protein>
<dbReference type="EMBL" id="CP104003">
    <property type="protein sequence ID" value="UWM55710.1"/>
    <property type="molecule type" value="Genomic_DNA"/>
</dbReference>
<keyword evidence="1" id="KW-1133">Transmembrane helix</keyword>
<dbReference type="Proteomes" id="UP001057580">
    <property type="component" value="Chromosome"/>
</dbReference>
<evidence type="ECO:0008006" key="4">
    <source>
        <dbReference type="Google" id="ProtNLM"/>
    </source>
</evidence>
<proteinExistence type="predicted"/>